<proteinExistence type="predicted"/>
<sequence length="498" mass="58591">MSRTKEIITVQSDKELKDNIENREQCKSLSLSFDELEEIEQYLRIPLKDRQHKIKLDILIREYEIVLNTASPEISAILPGSFLGGQLKLSRQSTRGRRIRSGAFDNVKYLVYHKNNIDNLLMNLHMLLPNHPHCNQTIMKEFLTSHEILLSSGNSETIDSFRCDECEKCLKPPKEEQNLSSTARIKHFSKNQKVFRRPDQFQCLQNQVTEVHNMVKDLSPNIISEGYPVKPEEEEKEEEVEEPISRHDHISTLNIMTEINVTDRDINRISSGKSLKGNSMNGLIVKFLQHQFNSEWSHPLLTVFDSFSFRRPVYSTMRNSLFSMIPYNVDNDNWLFYFIKQMEYVINNYSRLDEHTDIKMFFNELKPSTYDFDEYRNRLAMILRKVKDNQQFSKGGELNLGGNNSNKYFDCYTNIDIYGHSNIDIEITTTTSTTRRTSIRPRPSPYICEREEANIKKKSKVKVVEKRKTEQFDEEEEEESVRNQTKRKRNKNWPLESV</sequence>
<reference evidence="2 3" key="1">
    <citation type="journal article" date="2011" name="Genome Res.">
        <title>Phylogeny-wide analysis of social amoeba genomes highlights ancient origins for complex intercellular communication.</title>
        <authorList>
            <person name="Heidel A.J."/>
            <person name="Lawal H.M."/>
            <person name="Felder M."/>
            <person name="Schilde C."/>
            <person name="Helps N.R."/>
            <person name="Tunggal B."/>
            <person name="Rivero F."/>
            <person name="John U."/>
            <person name="Schleicher M."/>
            <person name="Eichinger L."/>
            <person name="Platzer M."/>
            <person name="Noegel A.A."/>
            <person name="Schaap P."/>
            <person name="Gloeckner G."/>
        </authorList>
    </citation>
    <scope>NUCLEOTIDE SEQUENCE [LARGE SCALE GENOMIC DNA]</scope>
    <source>
        <strain evidence="3">ATCC 26659 / Pp 5 / PN500</strain>
    </source>
</reference>
<evidence type="ECO:0000313" key="3">
    <source>
        <dbReference type="Proteomes" id="UP000001396"/>
    </source>
</evidence>
<keyword evidence="3" id="KW-1185">Reference proteome</keyword>
<feature type="region of interest" description="Disordered" evidence="1">
    <location>
        <begin position="464"/>
        <end position="498"/>
    </location>
</feature>
<feature type="compositionally biased region" description="Acidic residues" evidence="1">
    <location>
        <begin position="232"/>
        <end position="242"/>
    </location>
</feature>
<feature type="region of interest" description="Disordered" evidence="1">
    <location>
        <begin position="222"/>
        <end position="244"/>
    </location>
</feature>
<protein>
    <submittedName>
        <fullName evidence="2">Uncharacterized protein</fullName>
    </submittedName>
</protein>
<dbReference type="Proteomes" id="UP000001396">
    <property type="component" value="Unassembled WGS sequence"/>
</dbReference>
<dbReference type="EMBL" id="ADBJ01000054">
    <property type="protein sequence ID" value="EFA75511.1"/>
    <property type="molecule type" value="Genomic_DNA"/>
</dbReference>
<organism evidence="2 3">
    <name type="scientific">Heterostelium pallidum (strain ATCC 26659 / Pp 5 / PN500)</name>
    <name type="common">Cellular slime mold</name>
    <name type="synonym">Polysphondylium pallidum</name>
    <dbReference type="NCBI Taxonomy" id="670386"/>
    <lineage>
        <taxon>Eukaryota</taxon>
        <taxon>Amoebozoa</taxon>
        <taxon>Evosea</taxon>
        <taxon>Eumycetozoa</taxon>
        <taxon>Dictyostelia</taxon>
        <taxon>Acytosteliales</taxon>
        <taxon>Acytosteliaceae</taxon>
        <taxon>Heterostelium</taxon>
    </lineage>
</organism>
<gene>
    <name evidence="2" type="ORF">PPL_11015</name>
</gene>
<dbReference type="GeneID" id="31366484"/>
<accession>D3BSP6</accession>
<evidence type="ECO:0000256" key="1">
    <source>
        <dbReference type="SAM" id="MobiDB-lite"/>
    </source>
</evidence>
<dbReference type="AlphaFoldDB" id="D3BSP6"/>
<dbReference type="RefSeq" id="XP_020427645.1">
    <property type="nucleotide sequence ID" value="XM_020581775.1"/>
</dbReference>
<name>D3BSP6_HETP5</name>
<comment type="caution">
    <text evidence="2">The sequence shown here is derived from an EMBL/GenBank/DDBJ whole genome shotgun (WGS) entry which is preliminary data.</text>
</comment>
<evidence type="ECO:0000313" key="2">
    <source>
        <dbReference type="EMBL" id="EFA75511.1"/>
    </source>
</evidence>
<dbReference type="InParanoid" id="D3BSP6"/>